<keyword evidence="5" id="KW-0539">Nucleus</keyword>
<gene>
    <name evidence="7" type="ORF">E5288_WYG006892</name>
</gene>
<dbReference type="GO" id="GO:0033235">
    <property type="term" value="P:positive regulation of protein sumoylation"/>
    <property type="evidence" value="ECO:0007669"/>
    <property type="project" value="InterPro"/>
</dbReference>
<dbReference type="CDD" id="cd24164">
    <property type="entry name" value="RWDD3_C"/>
    <property type="match status" value="1"/>
</dbReference>
<dbReference type="InterPro" id="IPR016135">
    <property type="entry name" value="UBQ-conjugating_enzyme/RWD"/>
</dbReference>
<proteinExistence type="predicted"/>
<evidence type="ECO:0000259" key="6">
    <source>
        <dbReference type="PROSITE" id="PS50908"/>
    </source>
</evidence>
<feature type="domain" description="RWD" evidence="6">
    <location>
        <begin position="284"/>
        <end position="431"/>
    </location>
</feature>
<evidence type="ECO:0000256" key="4">
    <source>
        <dbReference type="ARBA" id="ARBA00022490"/>
    </source>
</evidence>
<accession>A0A6B0QPV1</accession>
<evidence type="ECO:0000256" key="5">
    <source>
        <dbReference type="ARBA" id="ARBA00023242"/>
    </source>
</evidence>
<dbReference type="PANTHER" id="PTHR15628">
    <property type="entry name" value="RWD DOMAIN-CONTAINING PROTEIN 3"/>
    <property type="match status" value="1"/>
</dbReference>
<dbReference type="InterPro" id="IPR006575">
    <property type="entry name" value="RWD_dom"/>
</dbReference>
<dbReference type="Proteomes" id="UP000322234">
    <property type="component" value="Unassembled WGS sequence"/>
</dbReference>
<dbReference type="SUPFAM" id="SSF54495">
    <property type="entry name" value="UBC-like"/>
    <property type="match status" value="1"/>
</dbReference>
<dbReference type="InterPro" id="IPR038840">
    <property type="entry name" value="RWDD3"/>
</dbReference>
<comment type="caution">
    <text evidence="7">The sequence shown here is derived from an EMBL/GenBank/DDBJ whole genome shotgun (WGS) entry which is preliminary data.</text>
</comment>
<evidence type="ECO:0000256" key="3">
    <source>
        <dbReference type="ARBA" id="ARBA00015444"/>
    </source>
</evidence>
<protein>
    <recommendedName>
        <fullName evidence="3">RWD domain-containing protein 3</fullName>
    </recommendedName>
</protein>
<keyword evidence="8" id="KW-1185">Reference proteome</keyword>
<reference evidence="7" key="1">
    <citation type="submission" date="2019-10" db="EMBL/GenBank/DDBJ databases">
        <title>The sequence and de novo assembly of the wild yak genome.</title>
        <authorList>
            <person name="Liu Y."/>
        </authorList>
    </citation>
    <scope>NUCLEOTIDE SEQUENCE [LARGE SCALE GENOMIC DNA]</scope>
    <source>
        <strain evidence="7">WY2019</strain>
    </source>
</reference>
<keyword evidence="4" id="KW-0963">Cytoplasm</keyword>
<sequence length="595" mass="68607">MAGEKFFHPVLKTMYPPSTSMNSENLGCETKINMLTVAEDESNEEPHKNNIAKHVPEMLSQKPSLYSPSQAVARWIPICWYEHLMQWTDLVFGKGCMLLFGELLLGKPSWFNVLGSLCCIHSFLPVLIRILFNPRENPVPPGLLVLSKIITVDYYSTLKVTVCMKLWDFIRSNPLFPLSFCAFFIPLNVIHSLIFFLTKHRVKQVSENKREIQRLYHKVTFVLMQIVIDTGQPDTEMLGSVLFSPEQISFFLIMQISSILIDYLPFGEKEFYKIHIFPSTRPPIQIIKTDQIYNGHRVEYSSPHTTHDKVNRKVFPEKLKNSFSWASGFNWRMNQPDVLSTCEKWETDGAVFRILTKAEGFTDTDIPLQLVFHLPLSYPSCLPGIVVNSKHLTRAQCEIVKEKLLEQAETLLLEPMVHELVLWIQENLRHILKCPEAGGGSEKCSSAASMTVDDGLWMTLLHLDHMRAKAKYVKTLEKWASDLRLTGRLMFMGKIILILLQGDRNDIKEYLILQKTCKVDVDSSGKKCKEKMISVLFETKVQTEHKRFLAFEVKEYSSLDELQKEFETTGLKKLFSECVLRLHLIMIFPHSAYYV</sequence>
<dbReference type="PROSITE" id="PS50908">
    <property type="entry name" value="RWD"/>
    <property type="match status" value="1"/>
</dbReference>
<dbReference type="GO" id="GO:0005634">
    <property type="term" value="C:nucleus"/>
    <property type="evidence" value="ECO:0007669"/>
    <property type="project" value="UniProtKB-SubCell"/>
</dbReference>
<dbReference type="AlphaFoldDB" id="A0A6B0QPV1"/>
<comment type="subcellular location">
    <subcellularLocation>
        <location evidence="2">Cytoplasm</location>
    </subcellularLocation>
    <subcellularLocation>
        <location evidence="1">Nucleus</location>
    </subcellularLocation>
</comment>
<dbReference type="GO" id="GO:1902073">
    <property type="term" value="P:positive regulation of hypoxia-inducible factor-1alpha signaling pathway"/>
    <property type="evidence" value="ECO:0007669"/>
    <property type="project" value="InterPro"/>
</dbReference>
<dbReference type="Pfam" id="PF05773">
    <property type="entry name" value="RWD"/>
    <property type="match status" value="1"/>
</dbReference>
<dbReference type="PANTHER" id="PTHR15628:SF1">
    <property type="entry name" value="RWD DOMAIN-CONTAINING PROTEIN 3"/>
    <property type="match status" value="1"/>
</dbReference>
<evidence type="ECO:0000256" key="1">
    <source>
        <dbReference type="ARBA" id="ARBA00004123"/>
    </source>
</evidence>
<evidence type="ECO:0000313" key="7">
    <source>
        <dbReference type="EMBL" id="MXQ79679.1"/>
    </source>
</evidence>
<dbReference type="EMBL" id="VBQZ03000002">
    <property type="protein sequence ID" value="MXQ79679.1"/>
    <property type="molecule type" value="Genomic_DNA"/>
</dbReference>
<dbReference type="Gene3D" id="3.10.110.10">
    <property type="entry name" value="Ubiquitin Conjugating Enzyme"/>
    <property type="match status" value="1"/>
</dbReference>
<evidence type="ECO:0000313" key="8">
    <source>
        <dbReference type="Proteomes" id="UP000322234"/>
    </source>
</evidence>
<evidence type="ECO:0000256" key="2">
    <source>
        <dbReference type="ARBA" id="ARBA00004496"/>
    </source>
</evidence>
<name>A0A6B0QPV1_9CETA</name>
<dbReference type="SMART" id="SM00591">
    <property type="entry name" value="RWD"/>
    <property type="match status" value="1"/>
</dbReference>
<dbReference type="GO" id="GO:0005737">
    <property type="term" value="C:cytoplasm"/>
    <property type="evidence" value="ECO:0007669"/>
    <property type="project" value="UniProtKB-SubCell"/>
</dbReference>
<organism evidence="7 8">
    <name type="scientific">Bos mutus</name>
    <name type="common">wild yak</name>
    <dbReference type="NCBI Taxonomy" id="72004"/>
    <lineage>
        <taxon>Eukaryota</taxon>
        <taxon>Metazoa</taxon>
        <taxon>Chordata</taxon>
        <taxon>Craniata</taxon>
        <taxon>Vertebrata</taxon>
        <taxon>Euteleostomi</taxon>
        <taxon>Mammalia</taxon>
        <taxon>Eutheria</taxon>
        <taxon>Laurasiatheria</taxon>
        <taxon>Artiodactyla</taxon>
        <taxon>Ruminantia</taxon>
        <taxon>Pecora</taxon>
        <taxon>Bovidae</taxon>
        <taxon>Bovinae</taxon>
        <taxon>Bos</taxon>
    </lineage>
</organism>